<dbReference type="GO" id="GO:0007165">
    <property type="term" value="P:signal transduction"/>
    <property type="evidence" value="ECO:0007669"/>
    <property type="project" value="TreeGrafter"/>
</dbReference>
<dbReference type="InterPro" id="IPR003112">
    <property type="entry name" value="Olfac-like_dom"/>
</dbReference>
<dbReference type="EMBL" id="BPLR01003485">
    <property type="protein sequence ID" value="GIX85134.1"/>
    <property type="molecule type" value="Genomic_DNA"/>
</dbReference>
<evidence type="ECO:0000256" key="1">
    <source>
        <dbReference type="ARBA" id="ARBA00004613"/>
    </source>
</evidence>
<gene>
    <name evidence="5" type="primary">OLFM1</name>
    <name evidence="5" type="ORF">CEXT_233531</name>
</gene>
<dbReference type="PANTHER" id="PTHR23192:SF85">
    <property type="entry name" value="GLIOMEDIN"/>
    <property type="match status" value="1"/>
</dbReference>
<evidence type="ECO:0000256" key="3">
    <source>
        <dbReference type="PROSITE-ProRule" id="PRU00446"/>
    </source>
</evidence>
<dbReference type="GO" id="GO:0005615">
    <property type="term" value="C:extracellular space"/>
    <property type="evidence" value="ECO:0007669"/>
    <property type="project" value="TreeGrafter"/>
</dbReference>
<accession>A0AAV4NJZ8</accession>
<proteinExistence type="predicted"/>
<protein>
    <submittedName>
        <fullName evidence="5">Noelin</fullName>
    </submittedName>
</protein>
<evidence type="ECO:0000259" key="4">
    <source>
        <dbReference type="PROSITE" id="PS51132"/>
    </source>
</evidence>
<dbReference type="AlphaFoldDB" id="A0AAV4NJZ8"/>
<dbReference type="PROSITE" id="PS51132">
    <property type="entry name" value="OLF"/>
    <property type="match status" value="1"/>
</dbReference>
<keyword evidence="6" id="KW-1185">Reference proteome</keyword>
<comment type="subcellular location">
    <subcellularLocation>
        <location evidence="1">Secreted</location>
    </subcellularLocation>
</comment>
<feature type="domain" description="Olfactomedin-like" evidence="4">
    <location>
        <begin position="29"/>
        <end position="179"/>
    </location>
</feature>
<organism evidence="5 6">
    <name type="scientific">Caerostris extrusa</name>
    <name type="common">Bark spider</name>
    <name type="synonym">Caerostris bankana</name>
    <dbReference type="NCBI Taxonomy" id="172846"/>
    <lineage>
        <taxon>Eukaryota</taxon>
        <taxon>Metazoa</taxon>
        <taxon>Ecdysozoa</taxon>
        <taxon>Arthropoda</taxon>
        <taxon>Chelicerata</taxon>
        <taxon>Arachnida</taxon>
        <taxon>Araneae</taxon>
        <taxon>Araneomorphae</taxon>
        <taxon>Entelegynae</taxon>
        <taxon>Araneoidea</taxon>
        <taxon>Araneidae</taxon>
        <taxon>Caerostris</taxon>
    </lineage>
</organism>
<evidence type="ECO:0000256" key="2">
    <source>
        <dbReference type="ARBA" id="ARBA00022525"/>
    </source>
</evidence>
<comment type="caution">
    <text evidence="3">Lacks conserved residue(s) required for the propagation of feature annotation.</text>
</comment>
<keyword evidence="2" id="KW-0964">Secreted</keyword>
<comment type="caution">
    <text evidence="5">The sequence shown here is derived from an EMBL/GenBank/DDBJ whole genome shotgun (WGS) entry which is preliminary data.</text>
</comment>
<evidence type="ECO:0000313" key="6">
    <source>
        <dbReference type="Proteomes" id="UP001054945"/>
    </source>
</evidence>
<dbReference type="InterPro" id="IPR050605">
    <property type="entry name" value="Olfactomedin-like_domain"/>
</dbReference>
<dbReference type="PANTHER" id="PTHR23192">
    <property type="entry name" value="OLFACTOMEDIN-RELATED"/>
    <property type="match status" value="1"/>
</dbReference>
<name>A0AAV4NJZ8_CAEEX</name>
<reference evidence="5 6" key="1">
    <citation type="submission" date="2021-06" db="EMBL/GenBank/DDBJ databases">
        <title>Caerostris extrusa draft genome.</title>
        <authorList>
            <person name="Kono N."/>
            <person name="Arakawa K."/>
        </authorList>
    </citation>
    <scope>NUCLEOTIDE SEQUENCE [LARGE SCALE GENOMIC DNA]</scope>
</reference>
<evidence type="ECO:0000313" key="5">
    <source>
        <dbReference type="EMBL" id="GIX85134.1"/>
    </source>
</evidence>
<dbReference type="Pfam" id="PF02191">
    <property type="entry name" value="OLF"/>
    <property type="match status" value="1"/>
</dbReference>
<dbReference type="Proteomes" id="UP001054945">
    <property type="component" value="Unassembled WGS sequence"/>
</dbReference>
<sequence>MQYAKRPTNHTKTNYDCKTIFWRCFKSNECGSEQHKWTYTSTFKKRQLHDPSTWQTCLPAIFKEEVGAWFQDAMSSNDDDQKYYATKASDTSHLYEYKNREDFRNDNFSKRHELPFPFSGTGHLIYNGSFYYNQENSEILVRSDVNIESDSIEKDKRCCLFRRDISLFHGIGLHGRYGR</sequence>